<feature type="compositionally biased region" description="Basic and acidic residues" evidence="2">
    <location>
        <begin position="381"/>
        <end position="396"/>
    </location>
</feature>
<feature type="region of interest" description="Disordered" evidence="2">
    <location>
        <begin position="1615"/>
        <end position="1659"/>
    </location>
</feature>
<keyword evidence="1" id="KW-0175">Coiled coil</keyword>
<feature type="compositionally biased region" description="Polar residues" evidence="2">
    <location>
        <begin position="1910"/>
        <end position="1934"/>
    </location>
</feature>
<feature type="region of interest" description="Disordered" evidence="2">
    <location>
        <begin position="1201"/>
        <end position="1251"/>
    </location>
</feature>
<dbReference type="EMBL" id="AAZO01007283">
    <property type="status" value="NOT_ANNOTATED_CDS"/>
    <property type="molecule type" value="Genomic_DNA"/>
</dbReference>
<dbReference type="STRING" id="121224.E0W2U6"/>
<dbReference type="GO" id="GO:0006887">
    <property type="term" value="P:exocytosis"/>
    <property type="evidence" value="ECO:0007669"/>
    <property type="project" value="TreeGrafter"/>
</dbReference>
<name>E0W2U6_PEDHC</name>
<dbReference type="EMBL" id="DS235879">
    <property type="protein sequence ID" value="EEB19952.1"/>
    <property type="molecule type" value="Genomic_DNA"/>
</dbReference>
<feature type="compositionally biased region" description="Acidic residues" evidence="2">
    <location>
        <begin position="1729"/>
        <end position="1740"/>
    </location>
</feature>
<dbReference type="CTD" id="8236825"/>
<feature type="region of interest" description="Disordered" evidence="2">
    <location>
        <begin position="2450"/>
        <end position="2470"/>
    </location>
</feature>
<reference evidence="4" key="3">
    <citation type="submission" date="2020-05" db="UniProtKB">
        <authorList>
            <consortium name="EnsemblMetazoa"/>
        </authorList>
    </citation>
    <scope>IDENTIFICATION</scope>
    <source>
        <strain evidence="4">USDA</strain>
    </source>
</reference>
<feature type="region of interest" description="Disordered" evidence="2">
    <location>
        <begin position="16"/>
        <end position="66"/>
    </location>
</feature>
<feature type="compositionally biased region" description="Polar residues" evidence="2">
    <location>
        <begin position="1616"/>
        <end position="1625"/>
    </location>
</feature>
<feature type="compositionally biased region" description="Gly residues" evidence="2">
    <location>
        <begin position="29"/>
        <end position="45"/>
    </location>
</feature>
<dbReference type="GeneID" id="8236825"/>
<keyword evidence="5" id="KW-1185">Reference proteome</keyword>
<dbReference type="GO" id="GO:0005886">
    <property type="term" value="C:plasma membrane"/>
    <property type="evidence" value="ECO:0007669"/>
    <property type="project" value="TreeGrafter"/>
</dbReference>
<feature type="compositionally biased region" description="Basic and acidic residues" evidence="2">
    <location>
        <begin position="2076"/>
        <end position="2088"/>
    </location>
</feature>
<feature type="compositionally biased region" description="Polar residues" evidence="2">
    <location>
        <begin position="158"/>
        <end position="174"/>
    </location>
</feature>
<feature type="compositionally biased region" description="Basic residues" evidence="2">
    <location>
        <begin position="2168"/>
        <end position="2177"/>
    </location>
</feature>
<dbReference type="PANTHER" id="PTHR45716:SF2">
    <property type="entry name" value="BITESIZE, ISOFORM I"/>
    <property type="match status" value="1"/>
</dbReference>
<feature type="compositionally biased region" description="Low complexity" evidence="2">
    <location>
        <begin position="2157"/>
        <end position="2167"/>
    </location>
</feature>
<feature type="region of interest" description="Disordered" evidence="2">
    <location>
        <begin position="318"/>
        <end position="446"/>
    </location>
</feature>
<dbReference type="RefSeq" id="XP_002432690.1">
    <property type="nucleotide sequence ID" value="XM_002432645.1"/>
</dbReference>
<proteinExistence type="predicted"/>
<feature type="compositionally biased region" description="Acidic residues" evidence="2">
    <location>
        <begin position="1823"/>
        <end position="1832"/>
    </location>
</feature>
<dbReference type="HOGENOM" id="CLU_228225_0_0_1"/>
<feature type="region of interest" description="Disordered" evidence="2">
    <location>
        <begin position="220"/>
        <end position="247"/>
    </location>
</feature>
<feature type="compositionally biased region" description="Acidic residues" evidence="2">
    <location>
        <begin position="420"/>
        <end position="429"/>
    </location>
</feature>
<feature type="compositionally biased region" description="Acidic residues" evidence="2">
    <location>
        <begin position="2187"/>
        <end position="2196"/>
    </location>
</feature>
<feature type="region of interest" description="Disordered" evidence="2">
    <location>
        <begin position="1574"/>
        <end position="1596"/>
    </location>
</feature>
<feature type="region of interest" description="Disordered" evidence="2">
    <location>
        <begin position="2157"/>
        <end position="2197"/>
    </location>
</feature>
<feature type="region of interest" description="Disordered" evidence="2">
    <location>
        <begin position="459"/>
        <end position="498"/>
    </location>
</feature>
<feature type="compositionally biased region" description="Acidic residues" evidence="2">
    <location>
        <begin position="1233"/>
        <end position="1242"/>
    </location>
</feature>
<gene>
    <name evidence="4" type="primary">8236825</name>
    <name evidence="3" type="ORF">Phum_PHUM597190</name>
</gene>
<feature type="region of interest" description="Disordered" evidence="2">
    <location>
        <begin position="2076"/>
        <end position="2101"/>
    </location>
</feature>
<dbReference type="GO" id="GO:0070382">
    <property type="term" value="C:exocytic vesicle"/>
    <property type="evidence" value="ECO:0007669"/>
    <property type="project" value="TreeGrafter"/>
</dbReference>
<feature type="region of interest" description="Disordered" evidence="2">
    <location>
        <begin position="908"/>
        <end position="928"/>
    </location>
</feature>
<dbReference type="OrthoDB" id="8197744at2759"/>
<feature type="region of interest" description="Disordered" evidence="2">
    <location>
        <begin position="2332"/>
        <end position="2378"/>
    </location>
</feature>
<dbReference type="PANTHER" id="PTHR45716">
    <property type="entry name" value="BITESIZE, ISOFORM I"/>
    <property type="match status" value="1"/>
</dbReference>
<feature type="compositionally biased region" description="Basic and acidic residues" evidence="2">
    <location>
        <begin position="831"/>
        <end position="843"/>
    </location>
</feature>
<dbReference type="Proteomes" id="UP000009046">
    <property type="component" value="Unassembled WGS sequence"/>
</dbReference>
<feature type="compositionally biased region" description="Basic and acidic residues" evidence="2">
    <location>
        <begin position="470"/>
        <end position="482"/>
    </location>
</feature>
<feature type="compositionally biased region" description="Basic and acidic residues" evidence="2">
    <location>
        <begin position="1788"/>
        <end position="1817"/>
    </location>
</feature>
<feature type="region of interest" description="Disordered" evidence="2">
    <location>
        <begin position="750"/>
        <end position="853"/>
    </location>
</feature>
<reference evidence="3" key="1">
    <citation type="submission" date="2007-04" db="EMBL/GenBank/DDBJ databases">
        <title>Annotation of Pediculus humanus corporis strain USDA.</title>
        <authorList>
            <person name="Kirkness E."/>
            <person name="Hannick L."/>
            <person name="Hass B."/>
            <person name="Bruggner R."/>
            <person name="Lawson D."/>
            <person name="Bidwell S."/>
            <person name="Joardar V."/>
            <person name="Caler E."/>
            <person name="Walenz B."/>
            <person name="Inman J."/>
            <person name="Schobel S."/>
            <person name="Galinsky K."/>
            <person name="Amedeo P."/>
            <person name="Strausberg R."/>
        </authorList>
    </citation>
    <scope>NUCLEOTIDE SEQUENCE</scope>
    <source>
        <strain evidence="3">USDA</strain>
    </source>
</reference>
<feature type="compositionally biased region" description="Polar residues" evidence="2">
    <location>
        <begin position="1706"/>
        <end position="1725"/>
    </location>
</feature>
<evidence type="ECO:0000313" key="5">
    <source>
        <dbReference type="Proteomes" id="UP000009046"/>
    </source>
</evidence>
<dbReference type="EnsemblMetazoa" id="PHUM597190-RA">
    <property type="protein sequence ID" value="PHUM597190-PA"/>
    <property type="gene ID" value="PHUM597190"/>
</dbReference>
<reference evidence="3" key="2">
    <citation type="submission" date="2007-04" db="EMBL/GenBank/DDBJ databases">
        <title>The genome of the human body louse.</title>
        <authorList>
            <consortium name="The Human Body Louse Genome Consortium"/>
            <person name="Kirkness E."/>
            <person name="Walenz B."/>
            <person name="Hass B."/>
            <person name="Bruggner R."/>
            <person name="Strausberg R."/>
        </authorList>
    </citation>
    <scope>NUCLEOTIDE SEQUENCE</scope>
    <source>
        <strain evidence="3">USDA</strain>
    </source>
</reference>
<feature type="compositionally biased region" description="Low complexity" evidence="2">
    <location>
        <begin position="1962"/>
        <end position="1981"/>
    </location>
</feature>
<dbReference type="GO" id="GO:0042043">
    <property type="term" value="F:neurexin family protein binding"/>
    <property type="evidence" value="ECO:0007669"/>
    <property type="project" value="TreeGrafter"/>
</dbReference>
<feature type="compositionally biased region" description="Polar residues" evidence="2">
    <location>
        <begin position="327"/>
        <end position="341"/>
    </location>
</feature>
<feature type="compositionally biased region" description="Basic and acidic residues" evidence="2">
    <location>
        <begin position="1002"/>
        <end position="1027"/>
    </location>
</feature>
<feature type="region of interest" description="Disordered" evidence="2">
    <location>
        <begin position="2392"/>
        <end position="2413"/>
    </location>
</feature>
<feature type="region of interest" description="Disordered" evidence="2">
    <location>
        <begin position="277"/>
        <end position="299"/>
    </location>
</feature>
<evidence type="ECO:0000256" key="2">
    <source>
        <dbReference type="SAM" id="MobiDB-lite"/>
    </source>
</evidence>
<evidence type="ECO:0000313" key="4">
    <source>
        <dbReference type="EnsemblMetazoa" id="PHUM597190-PA"/>
    </source>
</evidence>
<accession>E0W2U6</accession>
<feature type="compositionally biased region" description="Basic and acidic residues" evidence="2">
    <location>
        <begin position="277"/>
        <end position="289"/>
    </location>
</feature>
<feature type="compositionally biased region" description="Basic and acidic residues" evidence="2">
    <location>
        <begin position="1272"/>
        <end position="1287"/>
    </location>
</feature>
<feature type="compositionally biased region" description="Basic residues" evidence="2">
    <location>
        <begin position="486"/>
        <end position="496"/>
    </location>
</feature>
<dbReference type="VEuPathDB" id="VectorBase:PHUM597190"/>
<sequence length="2544" mass="282563">MVVGFVFSTAYVNNTRSRELSDDEEEEGVGVGVGVAGGGAGGGGRLGDDIPSLWKGEEEEEDVTDDNTFSVKLEPREMIAENQMESSRAVTEKVYPKQKCSRSDFLATKLDAEKNRTTCLDFVEIGSYLEVVGKIWPVSDDYKIVFISSDSSAKENRSISTTDSDTGSAESGTDSSKKLASDCDWDYFESSSVVRPIIKDWSWQGSPRSLSGTLLERGSPVFSTSDDNSPKFPRRGQSKLSSVRDSPISYDTDVSGFSPNLNRRKILDDGVDDGVVKYKSGESDVKNDDSTENYQSEEKEIEVTDLKVFPPVKNKELFGVKEKENQTGESANGENPVSGTTEEVKKSKKKRKNKKLKKNVTKDDEEMGESLGRTTTTTTTDGKKTNENVIIEKDKNSVLPEDQISPGSLERGGISGSSEEKEEVEEEEKEAVVAADANNVSPDGVSSVNVISTVDSVEKTVSNSPGVVNRKPEDFNGREEPNNKQNKSHNKQNKSKKFVDVVKRGKLDNLKENVKDLIKNELVSGEESDDDKVKSDDIIPESKYTFPTGSFGFQPQNLISPSPQSQFGSGVFPYDCPLSSVFQNSASVQNFVPIPVPVLIPVPFPVPATIWSQNYQNLFFSNFNLNSDNIDFLNNLQNICSGTVLNDNFGSQTKNGNKEISGFKADGICSNGTGNNSIHMRPINMQRPALTAGSLRHDLSQGSVNLDESNLKWFTASKQQQQQQQQQRQIQDDKETLKAIKEDYYYSVEENKESREDEKKLIVNDGDKTEKNSTALNKLKNQEEEVKEEEEEEERKMALLNENSCLKQDSSTECDSSKSAVSSRGTISNGEDGKKDGEEEGKPPPDLFLPVSTNDTCENVLSTTSKDIADEMITKPPIDYKNIIIVGETTNCESIENFLLNIDKQSVCSSSSSSSNSSDDDDNVATPRKPFRKTYYFNMDETVRKTSDDSDIADLSHSGEEDDDGEETKTENSSRGNSTGSEDEGNPDSRFSEIYVVNPSKSENDLRTLSEDLNGNERRIDGHDVPPRTRNLRKKLKNVLPNVKKVSVLSDDTDSDGDDNSDDVPNVVLLKHSKKITDDEIVDDVSSNRCQSGKKTDSERSTFDVQDLIQGENTFPYQHVHNVEKSGEGKVKNVEDGGDPVILVTNLSDAESERFGGFTQCEIVPVSVPDVLDDRNTSEPVFSEIKSVSFESVVKKNVSSSSALEKSNGFHLTESGKSGNDENDERLRKNERDDDDNDDDGGGGDVNHKADKSSDVIINGVLLEKSIGPSRLNDDPNKSEKKCNKNNDDDDDDDVNSIRCDEIVETVDVISVNKNGFSFSDTIENRIRKISQSDNNNIGDRIQGNENNKYTSLVMITQDKINDENKKTKLLNDVSNGNNNNNNTDSVKVITNQTTKVLNGDNSNEFENEIFLKHTNRKYDERVDDDDDSQLNVHNKLKGLEDYFTMTLENSRGLSVTPKKPNVIKNMTPLKEEDEGGDNDLKEEVRVVTDDKTLSAVICLEEGLADDDSWVEELDKDRDNDFVNAITEEDSSSGDESTHIGNCIPIHGDREEDLRGYHRSAINFTLHTIVEESCEDSEVEDKTKSAAEEKNNQRPTSVTDLEKYFYFDIGGGATPNLENQDADTFSESSSSIYSDSGVMDDASGEPMRENSDQNQLSTSRLEKYFLNFDRDGREKESDGSVGSDSEGPPSPEQRRKRLFRARASNRLHSSSLDNLVQSENEQQSVDMMLDSEDSSTETETIDLQSVDKSDDSVKRKKKRKISGGNLPLSIQDGGGDKKGDGDVVVVVKESRESLSKEHRHKEAKEDGKGSHEVKDNNGKNGNFDDEGSDDDDERSKTPQPDFLLDSSMNRDKQQSRDSGFIGSCDDLLKDQKTGDSSGSDTKKKSSEKMDDKILSDVKEIQNPSSPPVNHLQSSNVIGSTPPATNLTRKDSFNNWSSDEETNLMMSKMRQFFKAMVSVPKTSNNNNNSNNSNNSNNKMPENSNPPSPQIKPKGVKPPQLVYFESELTRLMKTVPGIRDDQVREIVEYLSSEDTWSDSYDSSDYTSSDLEGTAAYYHQRSQLQQEISESCKQIIDKFDQSKNDNQEQRPKAPPRRNSSPMNRETALVYQKLVASFNKFTNENENPFSTAPHSSPPLFAKVMHHIGSRLVALMHEVSSNSSGEGSISSSHKSRYHKRLSQKLSNVSSTTEEECGLTDESDYKGEEVTSKFLGQNLPYFQMLHQLPRSKSHDLLLEEGKVKSLRSSSSGVSDIAEEKEASDYERFSWRGSFESALMADSRSKLTLLSNDGHSSNTNLAAKRRSAGDLLFIKSLSREQLDRVRSCGSIGGATTMEDKNIWTTGRDNKNGRRRSSVPDAAGASGGSGASADGDEDSSDSELMHERSITLPRNLQSIASSQNTNSLPRLPTTTNNSVNGQNLSKAQSVQHFLPNAKSARYRPPGFSRIIANSPKRAVSAPGLQALQQPTSHARRERRRNQHFITGNTSHSGGELFILIPYREFFGEKKWERTGMSRTRERKRENFQKLLFFPKENCFCSLHLFYYSPLKT</sequence>
<feature type="region of interest" description="Disordered" evidence="2">
    <location>
        <begin position="1267"/>
        <end position="1296"/>
    </location>
</feature>
<feature type="region of interest" description="Disordered" evidence="2">
    <location>
        <begin position="946"/>
        <end position="1033"/>
    </location>
</feature>
<dbReference type="InParanoid" id="E0W2U6"/>
<feature type="region of interest" description="Disordered" evidence="2">
    <location>
        <begin position="155"/>
        <end position="179"/>
    </location>
</feature>
<feature type="compositionally biased region" description="Polar residues" evidence="2">
    <location>
        <begin position="801"/>
        <end position="829"/>
    </location>
</feature>
<feature type="compositionally biased region" description="Basic residues" evidence="2">
    <location>
        <begin position="346"/>
        <end position="359"/>
    </location>
</feature>
<feature type="coiled-coil region" evidence="1">
    <location>
        <begin position="716"/>
        <end position="743"/>
    </location>
</feature>
<feature type="compositionally biased region" description="Basic residues" evidence="2">
    <location>
        <begin position="1694"/>
        <end position="1705"/>
    </location>
</feature>
<feature type="compositionally biased region" description="Basic and acidic residues" evidence="2">
    <location>
        <begin position="750"/>
        <end position="771"/>
    </location>
</feature>
<feature type="region of interest" description="Disordered" evidence="2">
    <location>
        <begin position="1672"/>
        <end position="1934"/>
    </location>
</feature>
<feature type="compositionally biased region" description="Basic and acidic residues" evidence="2">
    <location>
        <begin position="1880"/>
        <end position="1899"/>
    </location>
</feature>
<feature type="compositionally biased region" description="Low complexity" evidence="2">
    <location>
        <begin position="1626"/>
        <end position="1636"/>
    </location>
</feature>
<protein>
    <submittedName>
        <fullName evidence="3 4">Uncharacterized protein</fullName>
    </submittedName>
</protein>
<organism>
    <name type="scientific">Pediculus humanus subsp. corporis</name>
    <name type="common">Body louse</name>
    <dbReference type="NCBI Taxonomy" id="121224"/>
    <lineage>
        <taxon>Eukaryota</taxon>
        <taxon>Metazoa</taxon>
        <taxon>Ecdysozoa</taxon>
        <taxon>Arthropoda</taxon>
        <taxon>Hexapoda</taxon>
        <taxon>Insecta</taxon>
        <taxon>Pterygota</taxon>
        <taxon>Neoptera</taxon>
        <taxon>Paraneoptera</taxon>
        <taxon>Psocodea</taxon>
        <taxon>Troctomorpha</taxon>
        <taxon>Phthiraptera</taxon>
        <taxon>Anoplura</taxon>
        <taxon>Pediculidae</taxon>
        <taxon>Pediculus</taxon>
    </lineage>
</organism>
<dbReference type="eggNOG" id="KOG1028">
    <property type="taxonomic scope" value="Eukaryota"/>
</dbReference>
<feature type="compositionally biased region" description="Basic and acidic residues" evidence="2">
    <location>
        <begin position="2332"/>
        <end position="2344"/>
    </location>
</feature>
<evidence type="ECO:0000313" key="3">
    <source>
        <dbReference type="EMBL" id="EEB19952.1"/>
    </source>
</evidence>
<evidence type="ECO:0000256" key="1">
    <source>
        <dbReference type="SAM" id="Coils"/>
    </source>
</evidence>
<feature type="compositionally biased region" description="Basic and acidic residues" evidence="2">
    <location>
        <begin position="1580"/>
        <end position="1592"/>
    </location>
</feature>
<feature type="region of interest" description="Disordered" evidence="2">
    <location>
        <begin position="1959"/>
        <end position="1995"/>
    </location>
</feature>
<dbReference type="KEGG" id="phu:Phum_PHUM597190"/>